<name>A0AAV9NK20_9EURO</name>
<feature type="compositionally biased region" description="Polar residues" evidence="2">
    <location>
        <begin position="124"/>
        <end position="139"/>
    </location>
</feature>
<evidence type="ECO:0000256" key="2">
    <source>
        <dbReference type="SAM" id="MobiDB-lite"/>
    </source>
</evidence>
<dbReference type="InterPro" id="IPR046347">
    <property type="entry name" value="bZIP_sf"/>
</dbReference>
<feature type="compositionally biased region" description="Polar residues" evidence="2">
    <location>
        <begin position="101"/>
        <end position="112"/>
    </location>
</feature>
<dbReference type="CDD" id="cd12193">
    <property type="entry name" value="bZIP_GCN4"/>
    <property type="match status" value="1"/>
</dbReference>
<protein>
    <recommendedName>
        <fullName evidence="5">BZIP domain-containing protein</fullName>
    </recommendedName>
</protein>
<dbReference type="AlphaFoldDB" id="A0AAV9NK20"/>
<keyword evidence="1" id="KW-0175">Coiled coil</keyword>
<feature type="region of interest" description="Disordered" evidence="2">
    <location>
        <begin position="101"/>
        <end position="139"/>
    </location>
</feature>
<keyword evidence="4" id="KW-1185">Reference proteome</keyword>
<dbReference type="Proteomes" id="UP001358417">
    <property type="component" value="Unassembled WGS sequence"/>
</dbReference>
<organism evidence="3 4">
    <name type="scientific">Exophiala bonariae</name>
    <dbReference type="NCBI Taxonomy" id="1690606"/>
    <lineage>
        <taxon>Eukaryota</taxon>
        <taxon>Fungi</taxon>
        <taxon>Dikarya</taxon>
        <taxon>Ascomycota</taxon>
        <taxon>Pezizomycotina</taxon>
        <taxon>Eurotiomycetes</taxon>
        <taxon>Chaetothyriomycetidae</taxon>
        <taxon>Chaetothyriales</taxon>
        <taxon>Herpotrichiellaceae</taxon>
        <taxon>Exophiala</taxon>
    </lineage>
</organism>
<dbReference type="EMBL" id="JAVRRD010000004">
    <property type="protein sequence ID" value="KAK5060157.1"/>
    <property type="molecule type" value="Genomic_DNA"/>
</dbReference>
<dbReference type="Gene3D" id="3.30.160.60">
    <property type="entry name" value="Classic Zinc Finger"/>
    <property type="match status" value="1"/>
</dbReference>
<accession>A0AAV9NK20</accession>
<feature type="compositionally biased region" description="Acidic residues" evidence="2">
    <location>
        <begin position="1"/>
        <end position="11"/>
    </location>
</feature>
<reference evidence="3 4" key="1">
    <citation type="submission" date="2023-08" db="EMBL/GenBank/DDBJ databases">
        <title>Black Yeasts Isolated from many extreme environments.</title>
        <authorList>
            <person name="Coleine C."/>
            <person name="Stajich J.E."/>
            <person name="Selbmann L."/>
        </authorList>
    </citation>
    <scope>NUCLEOTIDE SEQUENCE [LARGE SCALE GENOMIC DNA]</scope>
    <source>
        <strain evidence="3 4">CCFEE 5792</strain>
    </source>
</reference>
<proteinExistence type="predicted"/>
<dbReference type="RefSeq" id="XP_064709978.1">
    <property type="nucleotide sequence ID" value="XM_064853579.1"/>
</dbReference>
<evidence type="ECO:0000313" key="3">
    <source>
        <dbReference type="EMBL" id="KAK5060157.1"/>
    </source>
</evidence>
<sequence length="228" mass="25185">MSNVNFDEDFGMGDTSLDSSPDGEALLCDPVIDNDISISFPEGFFINPFAVSFPGDLPCFNPISMERDPASSFINPFTVSDPGKRPYSDPTVLGRAPAPSSFSLPKTVSHSHPVQGGRVEKTRPISNISNASTKVSSPVNVLEQKATGSTAEVKKSSKAKSNTKYGTEIHFVDMTNKKEAQRIRNTMNSRKHRQNKLEKIRELELKLAALEDEKSTWHDRAKDLGWKK</sequence>
<evidence type="ECO:0000256" key="1">
    <source>
        <dbReference type="SAM" id="Coils"/>
    </source>
</evidence>
<comment type="caution">
    <text evidence="3">The sequence shown here is derived from an EMBL/GenBank/DDBJ whole genome shotgun (WGS) entry which is preliminary data.</text>
</comment>
<evidence type="ECO:0000313" key="4">
    <source>
        <dbReference type="Proteomes" id="UP001358417"/>
    </source>
</evidence>
<dbReference type="SUPFAM" id="SSF57959">
    <property type="entry name" value="Leucine zipper domain"/>
    <property type="match status" value="1"/>
</dbReference>
<dbReference type="GO" id="GO:0003700">
    <property type="term" value="F:DNA-binding transcription factor activity"/>
    <property type="evidence" value="ECO:0007669"/>
    <property type="project" value="InterPro"/>
</dbReference>
<evidence type="ECO:0008006" key="5">
    <source>
        <dbReference type="Google" id="ProtNLM"/>
    </source>
</evidence>
<feature type="coiled-coil region" evidence="1">
    <location>
        <begin position="193"/>
        <end position="220"/>
    </location>
</feature>
<gene>
    <name evidence="3" type="ORF">LTR84_010041</name>
</gene>
<feature type="region of interest" description="Disordered" evidence="2">
    <location>
        <begin position="1"/>
        <end position="21"/>
    </location>
</feature>
<dbReference type="GeneID" id="89978199"/>